<comment type="subcellular location">
    <subcellularLocation>
        <location evidence="1">Nucleus</location>
    </subcellularLocation>
</comment>
<feature type="compositionally biased region" description="Low complexity" evidence="8">
    <location>
        <begin position="1176"/>
        <end position="1191"/>
    </location>
</feature>
<dbReference type="FunFam" id="3.30.40.10:FF:000033">
    <property type="entry name" value="Polycomb group RING finger protein 3"/>
    <property type="match status" value="1"/>
</dbReference>
<evidence type="ECO:0000256" key="4">
    <source>
        <dbReference type="ARBA" id="ARBA00022833"/>
    </source>
</evidence>
<dbReference type="InterPro" id="IPR017907">
    <property type="entry name" value="Znf_RING_CS"/>
</dbReference>
<dbReference type="PANTHER" id="PTHR10825">
    <property type="entry name" value="RING FINGER DOMAIN-CONTAINING, POLYCOMB GROUP COMPONENT"/>
    <property type="match status" value="1"/>
</dbReference>
<keyword evidence="7" id="KW-0175">Coiled coil</keyword>
<feature type="region of interest" description="Disordered" evidence="8">
    <location>
        <begin position="1233"/>
        <end position="1257"/>
    </location>
</feature>
<evidence type="ECO:0000256" key="3">
    <source>
        <dbReference type="ARBA" id="ARBA00022771"/>
    </source>
</evidence>
<feature type="region of interest" description="Disordered" evidence="8">
    <location>
        <begin position="936"/>
        <end position="988"/>
    </location>
</feature>
<feature type="region of interest" description="Disordered" evidence="8">
    <location>
        <begin position="1176"/>
        <end position="1209"/>
    </location>
</feature>
<feature type="compositionally biased region" description="Low complexity" evidence="8">
    <location>
        <begin position="938"/>
        <end position="957"/>
    </location>
</feature>
<evidence type="ECO:0000313" key="10">
    <source>
        <dbReference type="EMBL" id="GFO24480.1"/>
    </source>
</evidence>
<dbReference type="PROSITE" id="PS00518">
    <property type="entry name" value="ZF_RING_1"/>
    <property type="match status" value="1"/>
</dbReference>
<evidence type="ECO:0000256" key="2">
    <source>
        <dbReference type="ARBA" id="ARBA00022723"/>
    </source>
</evidence>
<dbReference type="GO" id="GO:0035102">
    <property type="term" value="C:PRC1 complex"/>
    <property type="evidence" value="ECO:0007669"/>
    <property type="project" value="TreeGrafter"/>
</dbReference>
<dbReference type="GO" id="GO:0008270">
    <property type="term" value="F:zinc ion binding"/>
    <property type="evidence" value="ECO:0007669"/>
    <property type="project" value="UniProtKB-KW"/>
</dbReference>
<dbReference type="Gene3D" id="3.10.20.90">
    <property type="entry name" value="Phosphatidylinositol 3-kinase Catalytic Subunit, Chain A, domain 1"/>
    <property type="match status" value="1"/>
</dbReference>
<feature type="domain" description="RING-type" evidence="9">
    <location>
        <begin position="77"/>
        <end position="116"/>
    </location>
</feature>
<name>A0AAV4BZ98_9GAST</name>
<feature type="compositionally biased region" description="Polar residues" evidence="8">
    <location>
        <begin position="960"/>
        <end position="988"/>
    </location>
</feature>
<feature type="compositionally biased region" description="Low complexity" evidence="8">
    <location>
        <begin position="1277"/>
        <end position="1287"/>
    </location>
</feature>
<evidence type="ECO:0000256" key="8">
    <source>
        <dbReference type="SAM" id="MobiDB-lite"/>
    </source>
</evidence>
<sequence>MVADSILTWSQKSAAPLCPQHLLGASESKASVIWIKKFDYDSKFEGPGLKPSSLASKVKMDGTTRLKIGELNKNLICTLCGGYFVDATTIIECLHSFCRTCIVTYLRTSKTCPTCDTVVHKTRPHQNIRSDLLLQDLVYKLVPGLYKDEMKRRREFYTNHYDAAPKRPGEERGDEMSDRFAYTEEENISLALYLLPDGGEESQGFRRVFSSKEVLQSRMERRIKGAVDIRYLQCKAAVTVGLLKKFVHLKYGLPRHFEVEMFYNDESLRDSSTLCDVAYTFNWRRRSPMALTFCVCVTPPSKSKPTRLATELNSIKDKTEKAQATKENQQKSIPKLEEIIDILENDMVKNEINLLDFNSPADAQKIEEAQDIVKMETETSLENETETPDSSSAPAAALPAILKTSILTNTEKIESSNNLKDIPETNAKSVKQKLSGKISKMMSKTESNKCNKSPLNGVYPPTKKVKIETKAELTGSQNLPKPLCMLHSTAVNNMDNKLNCQSLTPITLSSSQPDITSSFTGNAAVTNNNTKEKKPLEHDKITTKSSHQKPEKESFPIMGPSKQASSSISSIPDHFSKFKTPRSSKSILGKRPAANPVLIAPAPAKIPSLSPTVVDISQMIKVENTQPSLNNINSSISLSSNSNTNHNQTSFSLVPVLPVGLPTPSPTPKKLAVPRLPKTSKSSKKLSSFTVAHLLGSPTPKRTRVRMTPSSVARIKPPVLNFINTSTTSSATPACRESILRSSVPATLQTPYIPNPAGFMSSVVFSQSQLLPQPQLFLSSNGVSPAGIRLSGLNPSALCGSQIIPTSSLTTKSSSSIAMSFPSIGVSSTLPSLTNLPLTQSAFFSSKLTSVSTSQLFSSVPTSVSVPFCFPVISSSSISVSPFAVTSSISVSSSSSASSTSSSLVGSLSSTTTSSSASVTTMSQIKTLVGTKRNLSIPTTSLSSPPPAASASPTPAAVPVQQSQTQGADSGFVPSSTKDTQVTPTTQVKATSISSKGVCVGQKSKAKTPASYNFTKKNGSKLNALVASRINSNGHIACSQNGLKGLKSTSAFDQTSKIRFSGMSDCLSNVALTDSRYSIQVSASSSVHTENKMVFSGLKKAKPKNLIVSKALPCTSSSINTVTSPNAPSSTNSIYSKATNNKSSVSPASALAQLCITSPTFQSVSSTSSSIAASFTFPPKASPASEESASKNISLKNISSGPGKDSNCVQHKLGAASGGKKYINGMPAALEKTSIAEDNSPKTSTLSPTSPLGRSNICKPKKKIADIANTLHKRVSESLNAQSSSSSPQDRTPISLGNRTFISSTLLKSNEISCAWKSSILELQRSNGGGMILPVTKPASSSSSSIPALENKAMESVRDTKPTSTITCARHELPGRPLSLQNAPLAKGLSTYMASKAEAKRTVVPAAVVRSSTPITVSSTGYNDHQVEEQPLNLVKRDGNFSCASNSLLVSDVSHAVK</sequence>
<proteinExistence type="predicted"/>
<keyword evidence="4" id="KW-0862">Zinc</keyword>
<feature type="region of interest" description="Disordered" evidence="8">
    <location>
        <begin position="518"/>
        <end position="572"/>
    </location>
</feature>
<evidence type="ECO:0000256" key="1">
    <source>
        <dbReference type="ARBA" id="ARBA00004123"/>
    </source>
</evidence>
<dbReference type="PROSITE" id="PS50089">
    <property type="entry name" value="ZF_RING_2"/>
    <property type="match status" value="1"/>
</dbReference>
<gene>
    <name evidence="10" type="ORF">PoB_005098500</name>
</gene>
<feature type="region of interest" description="Disordered" evidence="8">
    <location>
        <begin position="1276"/>
        <end position="1296"/>
    </location>
</feature>
<feature type="compositionally biased region" description="Basic and acidic residues" evidence="8">
    <location>
        <begin position="530"/>
        <end position="554"/>
    </location>
</feature>
<dbReference type="Gene3D" id="3.30.40.10">
    <property type="entry name" value="Zinc/RING finger domain, C3HC4 (zinc finger)"/>
    <property type="match status" value="1"/>
</dbReference>
<comment type="caution">
    <text evidence="10">The sequence shown here is derived from an EMBL/GenBank/DDBJ whole genome shotgun (WGS) entry which is preliminary data.</text>
</comment>
<feature type="compositionally biased region" description="Low complexity" evidence="8">
    <location>
        <begin position="1241"/>
        <end position="1252"/>
    </location>
</feature>
<dbReference type="Pfam" id="PF16207">
    <property type="entry name" value="RAWUL"/>
    <property type="match status" value="1"/>
</dbReference>
<dbReference type="SUPFAM" id="SSF57850">
    <property type="entry name" value="RING/U-box"/>
    <property type="match status" value="1"/>
</dbReference>
<evidence type="ECO:0000313" key="11">
    <source>
        <dbReference type="Proteomes" id="UP000735302"/>
    </source>
</evidence>
<protein>
    <submittedName>
        <fullName evidence="10">Polycomb complex protein bmi-1</fullName>
    </submittedName>
</protein>
<dbReference type="InterPro" id="IPR013083">
    <property type="entry name" value="Znf_RING/FYVE/PHD"/>
</dbReference>
<feature type="region of interest" description="Disordered" evidence="8">
    <location>
        <begin position="1337"/>
        <end position="1362"/>
    </location>
</feature>
<organism evidence="10 11">
    <name type="scientific">Plakobranchus ocellatus</name>
    <dbReference type="NCBI Taxonomy" id="259542"/>
    <lineage>
        <taxon>Eukaryota</taxon>
        <taxon>Metazoa</taxon>
        <taxon>Spiralia</taxon>
        <taxon>Lophotrochozoa</taxon>
        <taxon>Mollusca</taxon>
        <taxon>Gastropoda</taxon>
        <taxon>Heterobranchia</taxon>
        <taxon>Euthyneura</taxon>
        <taxon>Panpulmonata</taxon>
        <taxon>Sacoglossa</taxon>
        <taxon>Placobranchoidea</taxon>
        <taxon>Plakobranchidae</taxon>
        <taxon>Plakobranchus</taxon>
    </lineage>
</organism>
<dbReference type="PANTHER" id="PTHR10825:SF72">
    <property type="entry name" value="UBIQUITIN-LIKE DOMAIN-CONTAINING PROTEIN"/>
    <property type="match status" value="1"/>
</dbReference>
<dbReference type="GO" id="GO:0000122">
    <property type="term" value="P:negative regulation of transcription by RNA polymerase II"/>
    <property type="evidence" value="ECO:0007669"/>
    <property type="project" value="TreeGrafter"/>
</dbReference>
<feature type="coiled-coil region" evidence="7">
    <location>
        <begin position="312"/>
        <end position="346"/>
    </location>
</feature>
<keyword evidence="5" id="KW-0539">Nucleus</keyword>
<dbReference type="GO" id="GO:1990841">
    <property type="term" value="F:promoter-specific chromatin binding"/>
    <property type="evidence" value="ECO:0007669"/>
    <property type="project" value="TreeGrafter"/>
</dbReference>
<evidence type="ECO:0000256" key="5">
    <source>
        <dbReference type="ARBA" id="ARBA00023242"/>
    </source>
</evidence>
<evidence type="ECO:0000256" key="6">
    <source>
        <dbReference type="PROSITE-ProRule" id="PRU00175"/>
    </source>
</evidence>
<feature type="compositionally biased region" description="Basic and acidic residues" evidence="8">
    <location>
        <begin position="1352"/>
        <end position="1361"/>
    </location>
</feature>
<dbReference type="InterPro" id="IPR032443">
    <property type="entry name" value="RAWUL"/>
</dbReference>
<dbReference type="Pfam" id="PF13923">
    <property type="entry name" value="zf-C3HC4_2"/>
    <property type="match status" value="1"/>
</dbReference>
<dbReference type="Proteomes" id="UP000735302">
    <property type="component" value="Unassembled WGS sequence"/>
</dbReference>
<dbReference type="SMART" id="SM00184">
    <property type="entry name" value="RING"/>
    <property type="match status" value="1"/>
</dbReference>
<dbReference type="InterPro" id="IPR001841">
    <property type="entry name" value="Znf_RING"/>
</dbReference>
<accession>A0AAV4BZ98</accession>
<evidence type="ECO:0000259" key="9">
    <source>
        <dbReference type="PROSITE" id="PS50089"/>
    </source>
</evidence>
<dbReference type="EMBL" id="BLXT01005617">
    <property type="protein sequence ID" value="GFO24480.1"/>
    <property type="molecule type" value="Genomic_DNA"/>
</dbReference>
<feature type="compositionally biased region" description="Polar residues" evidence="8">
    <location>
        <begin position="518"/>
        <end position="529"/>
    </location>
</feature>
<evidence type="ECO:0000256" key="7">
    <source>
        <dbReference type="SAM" id="Coils"/>
    </source>
</evidence>
<keyword evidence="3 6" id="KW-0863">Zinc-finger</keyword>
<keyword evidence="2" id="KW-0479">Metal-binding</keyword>
<reference evidence="10 11" key="1">
    <citation type="journal article" date="2021" name="Elife">
        <title>Chloroplast acquisition without the gene transfer in kleptoplastic sea slugs, Plakobranchus ocellatus.</title>
        <authorList>
            <person name="Maeda T."/>
            <person name="Takahashi S."/>
            <person name="Yoshida T."/>
            <person name="Shimamura S."/>
            <person name="Takaki Y."/>
            <person name="Nagai Y."/>
            <person name="Toyoda A."/>
            <person name="Suzuki Y."/>
            <person name="Arimoto A."/>
            <person name="Ishii H."/>
            <person name="Satoh N."/>
            <person name="Nishiyama T."/>
            <person name="Hasebe M."/>
            <person name="Maruyama T."/>
            <person name="Minagawa J."/>
            <person name="Obokata J."/>
            <person name="Shigenobu S."/>
        </authorList>
    </citation>
    <scope>NUCLEOTIDE SEQUENCE [LARGE SCALE GENOMIC DNA]</scope>
</reference>
<keyword evidence="11" id="KW-1185">Reference proteome</keyword>